<dbReference type="InterPro" id="IPR036179">
    <property type="entry name" value="Ig-like_dom_sf"/>
</dbReference>
<evidence type="ECO:0000256" key="3">
    <source>
        <dbReference type="ARBA" id="ARBA00023319"/>
    </source>
</evidence>
<dbReference type="PANTHER" id="PTHR44427:SF1">
    <property type="entry name" value="CARCINOEMBRYONIC ANTIGEN-RELATED CELL ADHESION MOLECULE 1"/>
    <property type="match status" value="1"/>
</dbReference>
<dbReference type="GO" id="GO:0009986">
    <property type="term" value="C:cell surface"/>
    <property type="evidence" value="ECO:0007669"/>
    <property type="project" value="TreeGrafter"/>
</dbReference>
<dbReference type="PANTHER" id="PTHR44427">
    <property type="entry name" value="CARCINOEMBRYONIC ANTIGEN-RELATED CELL ADHESION MOLECULE 19"/>
    <property type="match status" value="1"/>
</dbReference>
<keyword evidence="2" id="KW-0325">Glycoprotein</keyword>
<evidence type="ECO:0000256" key="2">
    <source>
        <dbReference type="ARBA" id="ARBA00023180"/>
    </source>
</evidence>
<dbReference type="Ensembl" id="ENSEAST00005009576.1">
    <property type="protein sequence ID" value="ENSEASP00005008791.1"/>
    <property type="gene ID" value="ENSEASG00005006306.1"/>
</dbReference>
<evidence type="ECO:0000256" key="1">
    <source>
        <dbReference type="ARBA" id="ARBA00022729"/>
    </source>
</evidence>
<evidence type="ECO:0000313" key="4">
    <source>
        <dbReference type="Ensembl" id="ENSEASP00005008791.1"/>
    </source>
</evidence>
<dbReference type="GO" id="GO:0005886">
    <property type="term" value="C:plasma membrane"/>
    <property type="evidence" value="ECO:0007669"/>
    <property type="project" value="TreeGrafter"/>
</dbReference>
<dbReference type="GO" id="GO:1990782">
    <property type="term" value="F:protein tyrosine kinase binding"/>
    <property type="evidence" value="ECO:0007669"/>
    <property type="project" value="TreeGrafter"/>
</dbReference>
<dbReference type="GO" id="GO:0007165">
    <property type="term" value="P:signal transduction"/>
    <property type="evidence" value="ECO:0007669"/>
    <property type="project" value="TreeGrafter"/>
</dbReference>
<dbReference type="GO" id="GO:0002682">
    <property type="term" value="P:regulation of immune system process"/>
    <property type="evidence" value="ECO:0007669"/>
    <property type="project" value="TreeGrafter"/>
</dbReference>
<organism evidence="4">
    <name type="scientific">Equus asinus asinus</name>
    <dbReference type="NCBI Taxonomy" id="83772"/>
    <lineage>
        <taxon>Eukaryota</taxon>
        <taxon>Metazoa</taxon>
        <taxon>Chordata</taxon>
        <taxon>Craniata</taxon>
        <taxon>Vertebrata</taxon>
        <taxon>Euteleostomi</taxon>
        <taxon>Mammalia</taxon>
        <taxon>Eutheria</taxon>
        <taxon>Laurasiatheria</taxon>
        <taxon>Perissodactyla</taxon>
        <taxon>Equidae</taxon>
        <taxon>Equus</taxon>
    </lineage>
</organism>
<keyword evidence="3" id="KW-0393">Immunoglobulin domain</keyword>
<dbReference type="SUPFAM" id="SSF48726">
    <property type="entry name" value="Immunoglobulin"/>
    <property type="match status" value="1"/>
</dbReference>
<dbReference type="InterPro" id="IPR013783">
    <property type="entry name" value="Ig-like_fold"/>
</dbReference>
<sequence>PREEAQHRGRRDISLLTIWDPPTTALLIIESVPTDAVEGKDVLLLVTALPGNLFNLSYIIGTSEIMPGPGYNRQEKIYLDGSLLFQNATQEDTGYYTLQVLKRTLP</sequence>
<dbReference type="AlphaFoldDB" id="A0A8C4LC00"/>
<name>A0A8C4LC00_EQUAS</name>
<proteinExistence type="predicted"/>
<accession>A0A8C4LC00</accession>
<reference evidence="4" key="1">
    <citation type="submission" date="2023-03" db="UniProtKB">
        <authorList>
            <consortium name="Ensembl"/>
        </authorList>
    </citation>
    <scope>IDENTIFICATION</scope>
</reference>
<dbReference type="InterPro" id="IPR050831">
    <property type="entry name" value="CEA_cell_adhesion"/>
</dbReference>
<protein>
    <submittedName>
        <fullName evidence="4">Uncharacterized protein</fullName>
    </submittedName>
</protein>
<keyword evidence="1" id="KW-0732">Signal</keyword>
<dbReference type="Gene3D" id="2.60.40.10">
    <property type="entry name" value="Immunoglobulins"/>
    <property type="match status" value="1"/>
</dbReference>